<dbReference type="PANTHER" id="PTHR47970:SF29">
    <property type="entry name" value="KINESIN FAMILY MEMBER 20B"/>
    <property type="match status" value="1"/>
</dbReference>
<evidence type="ECO:0000256" key="9">
    <source>
        <dbReference type="ARBA" id="ARBA00023212"/>
    </source>
</evidence>
<evidence type="ECO:0000313" key="15">
    <source>
        <dbReference type="Proteomes" id="UP000314985"/>
    </source>
</evidence>
<dbReference type="Proteomes" id="UP000314985">
    <property type="component" value="Chromosome 14"/>
</dbReference>
<gene>
    <name evidence="14" type="primary">KIF20B</name>
</gene>
<dbReference type="CTD" id="9585"/>
<dbReference type="GO" id="GO:0003777">
    <property type="term" value="F:microtubule motor activity"/>
    <property type="evidence" value="ECO:0007669"/>
    <property type="project" value="InterPro"/>
</dbReference>
<dbReference type="Ensembl" id="ENSSSCT00070042266.1">
    <property type="protein sequence ID" value="ENSSSCP00070035524.1"/>
    <property type="gene ID" value="ENSSSCG00070021241.1"/>
</dbReference>
<dbReference type="GO" id="GO:0007018">
    <property type="term" value="P:microtubule-based movement"/>
    <property type="evidence" value="ECO:0007669"/>
    <property type="project" value="InterPro"/>
</dbReference>
<dbReference type="PANTHER" id="PTHR47970">
    <property type="entry name" value="KINESIN-LIKE PROTEIN KIF11"/>
    <property type="match status" value="1"/>
</dbReference>
<keyword evidence="3" id="KW-0597">Phosphoprotein</keyword>
<evidence type="ECO:0000256" key="5">
    <source>
        <dbReference type="ARBA" id="ARBA00022741"/>
    </source>
</evidence>
<dbReference type="CDD" id="cd21786">
    <property type="entry name" value="RBD_KIF20B"/>
    <property type="match status" value="1"/>
</dbReference>
<keyword evidence="2" id="KW-0963">Cytoplasm</keyword>
<dbReference type="RefSeq" id="XP_020928280.1">
    <property type="nucleotide sequence ID" value="XM_021072621.1"/>
</dbReference>
<feature type="compositionally biased region" description="Acidic residues" evidence="12">
    <location>
        <begin position="791"/>
        <end position="800"/>
    </location>
</feature>
<name>A0A4X1V310_PIG</name>
<dbReference type="Gene3D" id="3.40.850.10">
    <property type="entry name" value="Kinesin motor domain"/>
    <property type="match status" value="1"/>
</dbReference>
<dbReference type="InterPro" id="IPR019821">
    <property type="entry name" value="Kinesin_motor_CS"/>
</dbReference>
<feature type="binding site" evidence="10">
    <location>
        <begin position="152"/>
        <end position="159"/>
    </location>
    <ligand>
        <name>ATP</name>
        <dbReference type="ChEBI" id="CHEBI:30616"/>
    </ligand>
</feature>
<dbReference type="GO" id="GO:0005819">
    <property type="term" value="C:spindle"/>
    <property type="evidence" value="ECO:0007669"/>
    <property type="project" value="UniProtKB-SubCell"/>
</dbReference>
<feature type="region of interest" description="Disordered" evidence="12">
    <location>
        <begin position="1624"/>
        <end position="1656"/>
    </location>
</feature>
<dbReference type="SMART" id="SM00129">
    <property type="entry name" value="KISc"/>
    <property type="match status" value="1"/>
</dbReference>
<evidence type="ECO:0000256" key="6">
    <source>
        <dbReference type="ARBA" id="ARBA00022840"/>
    </source>
</evidence>
<dbReference type="GO" id="GO:0005874">
    <property type="term" value="C:microtubule"/>
    <property type="evidence" value="ECO:0007669"/>
    <property type="project" value="UniProtKB-KW"/>
</dbReference>
<sequence>MESNLNQDGMPRPSYVFSADPIARPSEINFDGVKLDLSREFSLVASSTEANSLESKDYLQVCLRIRPFTQSEKEQESEGCVYILDSQTVVLKDPQSILGRLSEKSSGQMAQTFSFSKVFGPETTQKEFFQGCILQPVKDLLKGQSRLIFTYGLTNSGKTYTFQGTEENIGILPRTLNVLFDSLQERLYTKMNLKPHRSREYLRLSPEQEKEEVTSKSALLRQIKEVVVHNDSYDTLYGNLTNSLNVPEFEESMKDCEHASLNMDNNIKFSVWVSFFEIYNECIYDLFVPISSKFQKRKMLRLSQDVKGYSFIKDLQWIQVSDSKEAYRLLKLGIKHQSVAFTKLNNASSRSHSIFTIRILQIEDSEMPRVMRVSELSLCDLAGSERSMKTQNEGERLRETGNINTSLLTLGKCINALKNSEKSKFQQHVPFRESKLTHYFQSFFNGKGKICMIVNISQCFFAYDETLNVLKFSAIAQKVYVPDILNSSQEKSFGPVKSQDVSLDINNSDNKVVNEKRSTISWESSLEDVAEDEDLVEDLEKAEEKQNVETEFTDEELDKTLEEDKAFISREEKRKLLDLIEDLKKKLISERKEKLTLEFKIREEVTQEFTQYLAQREADFKETLLQEREILEENAECRLAIFKDLVGKCDTQEEPKNEDDAMKVETEEAIACLEIKLNQVKAELAKTKEELIETQEELKKRENESKTNVNSLVQELDKSNKDNSDTSSLIINDNLVGNETVEMSEDRKTKTFSGRKRLNEIELQQDEPPAKKGPTHVSPAITGDQRKSEEMQESISEDEENIRVLQENNELKTRILIVENELKNEKEEKAELNKQIVSLQQELSSSEKKSLNFSIEVQQIQSNYENAISELKLQRGINEEQEERIMKLSKEIETTRRNITNNVSQIKLMQAKIDELRTLDSVSQISNIDLLNLRGFSSGSQEDNLPNTQLHLLDNDYLISKQVKEHGIQELSRESSFRCTVEAIWEECKEIVKTSSKKSHQIEELKEQIEKLQAEVKHYKDENNRLKTEERENKNQEGLLKEKESLIQQLKEELQEKTVNLDVQVQHVVEGKRVLSELTQDVTSYKVKIQELEALLETQKEKCSRSAQLEQEILEKESIILKQERNLKEFQANLQDSIKNAKDLSEREVRLKEEVTRLTNNLQDAKHSLQVKEEERETNWQEIEKLKEALSVSSALTQNLKVDLQRKEEDYAEVKEKLADAKRQIEQVQKEVSVMRDDEKLLRVKINDLEKKKNQCSEEIDMKQRTIQQLKEQLNNQKVEEAIQQYERVCKDLSVKEKIIEDMRMTLEEQEQTQVEQDQVLEAKLEEAERLATELEKWKEKCKDLETKSNERSNKELEDNTDILNIKLSKLQDELQESEQKYKADRKKWLEEKMMLITQAKEAEDLRNKEMKKYAEDREHCLKQQNEMEILKEQLAKKDGSLQQWREERDQLVAALEIQLKTLISSNAQKDNEIEQLKKITSEASKTEKQTMDVQPRPMSSVDPGKVETEPQSTSLEISRNEVEDGSVVLDSCEVSTENNRTSRFPKPELEIQFTPLQPNKMAVKHPGCTTPVTVKIPKARKRKSNEMEENSIFSSWWKSRNSINHTPQALCQDFVKFENKKNATPRTNLKSPISEHVNSSVKKEQKVSTRPSSKKTYSLRSQASTISINVPTKKKEGALQKFGDFLQHSPTILQSKAKKIIETMSSSKLSNVEVSKETVSRPKRAKRKLYTSEISSPIDISGQVILMDHKVKESDHQILKRRLRTKTAK</sequence>
<feature type="region of interest" description="Disordered" evidence="12">
    <location>
        <begin position="1481"/>
        <end position="1517"/>
    </location>
</feature>
<protein>
    <submittedName>
        <fullName evidence="14">Kinesin family member 20B</fullName>
    </submittedName>
</protein>
<dbReference type="InterPro" id="IPR047149">
    <property type="entry name" value="KIF11-like"/>
</dbReference>
<dbReference type="PROSITE" id="PS50067">
    <property type="entry name" value="KINESIN_MOTOR_2"/>
    <property type="match status" value="1"/>
</dbReference>
<dbReference type="InterPro" id="IPR036961">
    <property type="entry name" value="Kinesin_motor_dom_sf"/>
</dbReference>
<dbReference type="GeneID" id="100155885"/>
<evidence type="ECO:0000313" key="14">
    <source>
        <dbReference type="Ensembl" id="ENSSSCP00070035524.1"/>
    </source>
</evidence>
<reference evidence="14 15" key="1">
    <citation type="submission" date="2017-08" db="EMBL/GenBank/DDBJ databases">
        <title>USMARCv1.0.</title>
        <authorList>
            <person name="Hannum G.I."/>
            <person name="Koren S."/>
            <person name="Schroeder S.G."/>
            <person name="Chin S.C."/>
            <person name="Nonneman D.J."/>
            <person name="Becker S.A."/>
            <person name="Rosen B.D."/>
            <person name="Bickhart D.M."/>
            <person name="Putnam N.H."/>
            <person name="Green R.E."/>
            <person name="Tuggle C.K."/>
            <person name="Liu H."/>
            <person name="Rohrer G.A."/>
            <person name="Warr A."/>
            <person name="Hall R."/>
            <person name="Kim K."/>
            <person name="Hume D.A."/>
            <person name="Talbot R."/>
            <person name="Chow W."/>
            <person name="Howe K."/>
            <person name="Schwartz A.S."/>
            <person name="Watson M."/>
            <person name="Archibald A.L."/>
            <person name="Phillippy A.M."/>
            <person name="Smith T.P.L."/>
        </authorList>
    </citation>
    <scope>NUCLEOTIDE SEQUENCE [LARGE SCALE GENOMIC DNA]</scope>
</reference>
<dbReference type="PROSITE" id="PS00411">
    <property type="entry name" value="KINESIN_MOTOR_1"/>
    <property type="match status" value="1"/>
</dbReference>
<accession>A0A4X1V310</accession>
<keyword evidence="9" id="KW-0206">Cytoskeleton</keyword>
<reference evidence="14" key="2">
    <citation type="submission" date="2025-08" db="UniProtKB">
        <authorList>
            <consortium name="Ensembl"/>
        </authorList>
    </citation>
    <scope>IDENTIFICATION</scope>
</reference>
<comment type="similarity">
    <text evidence="10">Belongs to the TRAFAC class myosin-kinesin ATPase superfamily. Kinesin family.</text>
</comment>
<evidence type="ECO:0000256" key="8">
    <source>
        <dbReference type="ARBA" id="ARBA00023175"/>
    </source>
</evidence>
<evidence type="ECO:0000259" key="13">
    <source>
        <dbReference type="PROSITE" id="PS50067"/>
    </source>
</evidence>
<organism evidence="14 15">
    <name type="scientific">Sus scrofa</name>
    <name type="common">Pig</name>
    <dbReference type="NCBI Taxonomy" id="9823"/>
    <lineage>
        <taxon>Eukaryota</taxon>
        <taxon>Metazoa</taxon>
        <taxon>Chordata</taxon>
        <taxon>Craniata</taxon>
        <taxon>Vertebrata</taxon>
        <taxon>Euteleostomi</taxon>
        <taxon>Mammalia</taxon>
        <taxon>Eutheria</taxon>
        <taxon>Laurasiatheria</taxon>
        <taxon>Artiodactyla</taxon>
        <taxon>Suina</taxon>
        <taxon>Suidae</taxon>
        <taxon>Sus</taxon>
    </lineage>
</organism>
<feature type="compositionally biased region" description="Polar residues" evidence="12">
    <location>
        <begin position="1624"/>
        <end position="1641"/>
    </location>
</feature>
<evidence type="ECO:0000256" key="12">
    <source>
        <dbReference type="SAM" id="MobiDB-lite"/>
    </source>
</evidence>
<dbReference type="InterPro" id="IPR027417">
    <property type="entry name" value="P-loop_NTPase"/>
</dbReference>
<feature type="domain" description="Kinesin motor" evidence="13">
    <location>
        <begin position="58"/>
        <end position="479"/>
    </location>
</feature>
<feature type="compositionally biased region" description="Basic and acidic residues" evidence="12">
    <location>
        <begin position="1481"/>
        <end position="1491"/>
    </location>
</feature>
<feature type="coiled-coil region" evidence="11">
    <location>
        <begin position="995"/>
        <end position="1392"/>
    </location>
</feature>
<evidence type="ECO:0000256" key="2">
    <source>
        <dbReference type="ARBA" id="ARBA00022490"/>
    </source>
</evidence>
<keyword evidence="7 11" id="KW-0175">Coiled coil</keyword>
<dbReference type="CDD" id="cd01368">
    <property type="entry name" value="KISc_KIF23_like"/>
    <property type="match status" value="1"/>
</dbReference>
<proteinExistence type="inferred from homology"/>
<dbReference type="Pfam" id="PF00225">
    <property type="entry name" value="Kinesin"/>
    <property type="match status" value="1"/>
</dbReference>
<comment type="subcellular location">
    <subcellularLocation>
        <location evidence="1">Cytoplasm</location>
        <location evidence="1">Cytoskeleton</location>
        <location evidence="1">Spindle</location>
    </subcellularLocation>
</comment>
<keyword evidence="6 10" id="KW-0067">ATP-binding</keyword>
<dbReference type="InterPro" id="IPR001752">
    <property type="entry name" value="Kinesin_motor_dom"/>
</dbReference>
<dbReference type="GO" id="GO:0008017">
    <property type="term" value="F:microtubule binding"/>
    <property type="evidence" value="ECO:0007669"/>
    <property type="project" value="InterPro"/>
</dbReference>
<dbReference type="SUPFAM" id="SSF52540">
    <property type="entry name" value="P-loop containing nucleoside triphosphate hydrolases"/>
    <property type="match status" value="1"/>
</dbReference>
<evidence type="ECO:0000256" key="1">
    <source>
        <dbReference type="ARBA" id="ARBA00004186"/>
    </source>
</evidence>
<evidence type="ECO:0000256" key="3">
    <source>
        <dbReference type="ARBA" id="ARBA00022553"/>
    </source>
</evidence>
<evidence type="ECO:0000256" key="10">
    <source>
        <dbReference type="PROSITE-ProRule" id="PRU00283"/>
    </source>
</evidence>
<feature type="coiled-coil region" evidence="11">
    <location>
        <begin position="663"/>
        <end position="715"/>
    </location>
</feature>
<keyword evidence="8 10" id="KW-0505">Motor protein</keyword>
<evidence type="ECO:0000256" key="4">
    <source>
        <dbReference type="ARBA" id="ARBA00022701"/>
    </source>
</evidence>
<keyword evidence="4" id="KW-0493">Microtubule</keyword>
<evidence type="ECO:0000256" key="7">
    <source>
        <dbReference type="ARBA" id="ARBA00023054"/>
    </source>
</evidence>
<evidence type="ECO:0000256" key="11">
    <source>
        <dbReference type="SAM" id="Coils"/>
    </source>
</evidence>
<dbReference type="PRINTS" id="PR00380">
    <property type="entry name" value="KINESINHEAVY"/>
</dbReference>
<keyword evidence="5 10" id="KW-0547">Nucleotide-binding</keyword>
<dbReference type="GO" id="GO:0005524">
    <property type="term" value="F:ATP binding"/>
    <property type="evidence" value="ECO:0007669"/>
    <property type="project" value="UniProtKB-UniRule"/>
</dbReference>
<feature type="region of interest" description="Disordered" evidence="12">
    <location>
        <begin position="741"/>
        <end position="800"/>
    </location>
</feature>